<reference evidence="2" key="1">
    <citation type="journal article" date="2019" name="Int. J. Syst. Evol. Microbiol.">
        <title>The Global Catalogue of Microorganisms (GCM) 10K type strain sequencing project: providing services to taxonomists for standard genome sequencing and annotation.</title>
        <authorList>
            <consortium name="The Broad Institute Genomics Platform"/>
            <consortium name="The Broad Institute Genome Sequencing Center for Infectious Disease"/>
            <person name="Wu L."/>
            <person name="Ma J."/>
        </authorList>
    </citation>
    <scope>NUCLEOTIDE SEQUENCE [LARGE SCALE GENOMIC DNA]</scope>
    <source>
        <strain evidence="2">CGMCC 4.7289</strain>
    </source>
</reference>
<proteinExistence type="predicted"/>
<evidence type="ECO:0000313" key="1">
    <source>
        <dbReference type="EMBL" id="MFC4129530.1"/>
    </source>
</evidence>
<dbReference type="EMBL" id="JBHSAY010000003">
    <property type="protein sequence ID" value="MFC4129530.1"/>
    <property type="molecule type" value="Genomic_DNA"/>
</dbReference>
<dbReference type="Proteomes" id="UP001595816">
    <property type="component" value="Unassembled WGS sequence"/>
</dbReference>
<organism evidence="1 2">
    <name type="scientific">Hamadaea flava</name>
    <dbReference type="NCBI Taxonomy" id="1742688"/>
    <lineage>
        <taxon>Bacteria</taxon>
        <taxon>Bacillati</taxon>
        <taxon>Actinomycetota</taxon>
        <taxon>Actinomycetes</taxon>
        <taxon>Micromonosporales</taxon>
        <taxon>Micromonosporaceae</taxon>
        <taxon>Hamadaea</taxon>
    </lineage>
</organism>
<accession>A0ABV8LGZ3</accession>
<dbReference type="RefSeq" id="WP_253759563.1">
    <property type="nucleotide sequence ID" value="NZ_JAMZDZ010000001.1"/>
</dbReference>
<gene>
    <name evidence="1" type="ORF">ACFOZ4_02810</name>
</gene>
<name>A0ABV8LGZ3_9ACTN</name>
<comment type="caution">
    <text evidence="1">The sequence shown here is derived from an EMBL/GenBank/DDBJ whole genome shotgun (WGS) entry which is preliminary data.</text>
</comment>
<protein>
    <submittedName>
        <fullName evidence="1">Uncharacterized protein</fullName>
    </submittedName>
</protein>
<keyword evidence="2" id="KW-1185">Reference proteome</keyword>
<sequence>MTEADFASWANELYRWPSPIVPVPAMKYVGELRGKRVIVGLPGHGWRADLRADSLVRQESRSLVPVMPEADWYRAEQDRIEVFAPLIPAERVWVETIGDDGPDSNKQGPVSLDEPPVRRAIRAEEVPYLTGRRLVAMPERSDDFTAERGLRAVTEPYAGKTQAQVRVAAEGDWYRWAATGLVPPTRAVYLNLLWVE</sequence>
<evidence type="ECO:0000313" key="2">
    <source>
        <dbReference type="Proteomes" id="UP001595816"/>
    </source>
</evidence>